<feature type="region of interest" description="Disordered" evidence="1">
    <location>
        <begin position="135"/>
        <end position="202"/>
    </location>
</feature>
<protein>
    <submittedName>
        <fullName evidence="2">Uncharacterized protein</fullName>
    </submittedName>
</protein>
<sequence length="233" mass="26324">MPTARRMRHYPSPPVAYSDKSSEEINPKAYFACFDQVWLVERDQFAYGNWITIQLKPTDKGKINTRLVFKAYKRIYGPLGPSIDDHTWVELVSEDLVKFLRSQRTLKGVDGLNQSPPGVDARDIFLRLETLKASATKPELEPEEEELTTEEAEPEVLGLSLPPPALPTAPKPELSANSSDSEVSIRSPPKSPTPQPVDTKPSLTVPEQLWLLLDFVESHFKETVEELRRLQSD</sequence>
<dbReference type="EMBL" id="CAJMWQ010000798">
    <property type="protein sequence ID" value="CAE6383111.1"/>
    <property type="molecule type" value="Genomic_DNA"/>
</dbReference>
<gene>
    <name evidence="2" type="ORF">RDB_LOCUS21754</name>
</gene>
<feature type="compositionally biased region" description="Pro residues" evidence="1">
    <location>
        <begin position="161"/>
        <end position="170"/>
    </location>
</feature>
<evidence type="ECO:0000313" key="3">
    <source>
        <dbReference type="Proteomes" id="UP000663826"/>
    </source>
</evidence>
<feature type="compositionally biased region" description="Acidic residues" evidence="1">
    <location>
        <begin position="141"/>
        <end position="154"/>
    </location>
</feature>
<reference evidence="2" key="1">
    <citation type="submission" date="2021-01" db="EMBL/GenBank/DDBJ databases">
        <authorList>
            <person name="Kaushik A."/>
        </authorList>
    </citation>
    <scope>NUCLEOTIDE SEQUENCE</scope>
    <source>
        <strain evidence="2">AG1-1B</strain>
    </source>
</reference>
<comment type="caution">
    <text evidence="2">The sequence shown here is derived from an EMBL/GenBank/DDBJ whole genome shotgun (WGS) entry which is preliminary data.</text>
</comment>
<dbReference type="AlphaFoldDB" id="A0A8H3A016"/>
<proteinExistence type="predicted"/>
<accession>A0A8H3A016</accession>
<feature type="region of interest" description="Disordered" evidence="1">
    <location>
        <begin position="1"/>
        <end position="20"/>
    </location>
</feature>
<name>A0A8H3A016_9AGAM</name>
<organism evidence="2 3">
    <name type="scientific">Rhizoctonia solani</name>
    <dbReference type="NCBI Taxonomy" id="456999"/>
    <lineage>
        <taxon>Eukaryota</taxon>
        <taxon>Fungi</taxon>
        <taxon>Dikarya</taxon>
        <taxon>Basidiomycota</taxon>
        <taxon>Agaricomycotina</taxon>
        <taxon>Agaricomycetes</taxon>
        <taxon>Cantharellales</taxon>
        <taxon>Ceratobasidiaceae</taxon>
        <taxon>Rhizoctonia</taxon>
    </lineage>
</organism>
<feature type="non-terminal residue" evidence="2">
    <location>
        <position position="233"/>
    </location>
</feature>
<evidence type="ECO:0000313" key="2">
    <source>
        <dbReference type="EMBL" id="CAE6383111.1"/>
    </source>
</evidence>
<dbReference type="Proteomes" id="UP000663826">
    <property type="component" value="Unassembled WGS sequence"/>
</dbReference>
<feature type="compositionally biased region" description="Polar residues" evidence="1">
    <location>
        <begin position="175"/>
        <end position="184"/>
    </location>
</feature>
<evidence type="ECO:0000256" key="1">
    <source>
        <dbReference type="SAM" id="MobiDB-lite"/>
    </source>
</evidence>